<evidence type="ECO:0008006" key="8">
    <source>
        <dbReference type="Google" id="ProtNLM"/>
    </source>
</evidence>
<evidence type="ECO:0000256" key="1">
    <source>
        <dbReference type="ARBA" id="ARBA00004123"/>
    </source>
</evidence>
<keyword evidence="7" id="KW-1185">Reference proteome</keyword>
<dbReference type="GO" id="GO:0045292">
    <property type="term" value="P:mRNA cis splicing, via spliceosome"/>
    <property type="evidence" value="ECO:0007669"/>
    <property type="project" value="TreeGrafter"/>
</dbReference>
<evidence type="ECO:0000256" key="5">
    <source>
        <dbReference type="SAM" id="MobiDB-lite"/>
    </source>
</evidence>
<dbReference type="InterPro" id="IPR005011">
    <property type="entry name" value="SNU66/SART1"/>
</dbReference>
<dbReference type="PANTHER" id="PTHR14152:SF5">
    <property type="entry name" value="U4_U6.U5 TRI-SNRNP-ASSOCIATED PROTEIN 1"/>
    <property type="match status" value="1"/>
</dbReference>
<evidence type="ECO:0000256" key="2">
    <source>
        <dbReference type="ARBA" id="ARBA00006076"/>
    </source>
</evidence>
<organism evidence="6 7">
    <name type="scientific">Accipiter nisus</name>
    <name type="common">Eurasian sparrowhawk</name>
    <dbReference type="NCBI Taxonomy" id="211598"/>
    <lineage>
        <taxon>Eukaryota</taxon>
        <taxon>Metazoa</taxon>
        <taxon>Chordata</taxon>
        <taxon>Craniata</taxon>
        <taxon>Vertebrata</taxon>
        <taxon>Euteleostomi</taxon>
        <taxon>Archelosauria</taxon>
        <taxon>Archosauria</taxon>
        <taxon>Dinosauria</taxon>
        <taxon>Saurischia</taxon>
        <taxon>Theropoda</taxon>
        <taxon>Coelurosauria</taxon>
        <taxon>Aves</taxon>
        <taxon>Neognathae</taxon>
        <taxon>Neoaves</taxon>
        <taxon>Telluraves</taxon>
        <taxon>Accipitrimorphae</taxon>
        <taxon>Accipitriformes</taxon>
        <taxon>Accipitridae</taxon>
        <taxon>Accipitrinae</taxon>
        <taxon>Accipiter</taxon>
    </lineage>
</organism>
<evidence type="ECO:0000256" key="3">
    <source>
        <dbReference type="ARBA" id="ARBA00023242"/>
    </source>
</evidence>
<dbReference type="GO" id="GO:0046540">
    <property type="term" value="C:U4/U6 x U5 tri-snRNP complex"/>
    <property type="evidence" value="ECO:0007669"/>
    <property type="project" value="TreeGrafter"/>
</dbReference>
<dbReference type="GO" id="GO:0000481">
    <property type="term" value="P:maturation of 5S rRNA"/>
    <property type="evidence" value="ECO:0007669"/>
    <property type="project" value="TreeGrafter"/>
</dbReference>
<feature type="region of interest" description="Disordered" evidence="5">
    <location>
        <begin position="281"/>
        <end position="362"/>
    </location>
</feature>
<reference evidence="6" key="2">
    <citation type="submission" date="2025-09" db="UniProtKB">
        <authorList>
            <consortium name="Ensembl"/>
        </authorList>
    </citation>
    <scope>IDENTIFICATION</scope>
</reference>
<protein>
    <recommendedName>
        <fullName evidence="8">U4/U6.U5 tri-snRNP-associated protein 1</fullName>
    </recommendedName>
</protein>
<comment type="similarity">
    <text evidence="2">Belongs to the SNU66/SART1 family.</text>
</comment>
<feature type="region of interest" description="Disordered" evidence="5">
    <location>
        <begin position="63"/>
        <end position="101"/>
    </location>
</feature>
<evidence type="ECO:0000313" key="6">
    <source>
        <dbReference type="Ensembl" id="ENSANIP00000009327.1"/>
    </source>
</evidence>
<feature type="compositionally biased region" description="Gly residues" evidence="5">
    <location>
        <begin position="326"/>
        <end position="342"/>
    </location>
</feature>
<accession>A0A8B9ML83</accession>
<feature type="coiled-coil region" evidence="4">
    <location>
        <begin position="137"/>
        <end position="210"/>
    </location>
</feature>
<dbReference type="Ensembl" id="ENSANIT00000009647.1">
    <property type="protein sequence ID" value="ENSANIP00000009327.1"/>
    <property type="gene ID" value="ENSANIG00000006226.1"/>
</dbReference>
<proteinExistence type="inferred from homology"/>
<reference evidence="6" key="1">
    <citation type="submission" date="2025-08" db="UniProtKB">
        <authorList>
            <consortium name="Ensembl"/>
        </authorList>
    </citation>
    <scope>IDENTIFICATION</scope>
</reference>
<dbReference type="Pfam" id="PF03343">
    <property type="entry name" value="SART-1"/>
    <property type="match status" value="1"/>
</dbReference>
<keyword evidence="4" id="KW-0175">Coiled coil</keyword>
<comment type="subcellular location">
    <subcellularLocation>
        <location evidence="1">Nucleus</location>
    </subcellularLocation>
</comment>
<keyword evidence="3" id="KW-0539">Nucleus</keyword>
<name>A0A8B9ML83_9AVES</name>
<evidence type="ECO:0000313" key="7">
    <source>
        <dbReference type="Proteomes" id="UP000694541"/>
    </source>
</evidence>
<dbReference type="Proteomes" id="UP000694541">
    <property type="component" value="Unplaced"/>
</dbReference>
<evidence type="ECO:0000256" key="4">
    <source>
        <dbReference type="SAM" id="Coils"/>
    </source>
</evidence>
<sequence length="447" mass="48762">MCARRVLGGSMRHREGVWACWVYGAQGGGCGVLGGLWGTGRGLGGSMGTERGLGVLGGSMESREVAVGRKKAKHPPHPTLGDTPLGASHPPTPNSPYLPPHPPSKLRAKLGLKPLETTTVKKEAGTKEDPVAADVINPLVQRQREEIREKLAAAKEKRLLNQKLGKIKTLGEDDPWLDDAAAWIERSRKLQQEKELAEKRAKLLEEMDQEFGVSTLVEEEFMRRKRDLYSSRDLQGLTVEHDLGAFREGETLVLTLKDKGVLEESEDVLVNVTLVAEEQAQENAELRKKKPPYVPYEDEDPAAGPKEHVVLPKYAEPPQRPSFRLGPGGMQGTMGGASGGLGDPRQQSPATGPAPQSLELPPLRLAPEYLTPQEMSVTFRKTRRRVRRLRRKEKPLRADDLLPLAPGDTRGDFGSRWVPGAGGRGHPWVLGGCLRVLGSVLGGTHGC</sequence>
<feature type="compositionally biased region" description="Pro residues" evidence="5">
    <location>
        <begin position="90"/>
        <end position="101"/>
    </location>
</feature>
<dbReference type="PANTHER" id="PTHR14152">
    <property type="entry name" value="SQUAMOUS CELL CARCINOMA ANTIGEN RECOGNISED BY CYTOTOXIC T LYMPHOCYTES"/>
    <property type="match status" value="1"/>
</dbReference>
<dbReference type="AlphaFoldDB" id="A0A8B9ML83"/>